<dbReference type="AlphaFoldDB" id="X6LK27"/>
<dbReference type="Gene3D" id="2.60.40.1840">
    <property type="match status" value="1"/>
</dbReference>
<organism evidence="1 2">
    <name type="scientific">Reticulomyxa filosa</name>
    <dbReference type="NCBI Taxonomy" id="46433"/>
    <lineage>
        <taxon>Eukaryota</taxon>
        <taxon>Sar</taxon>
        <taxon>Rhizaria</taxon>
        <taxon>Retaria</taxon>
        <taxon>Foraminifera</taxon>
        <taxon>Monothalamids</taxon>
        <taxon>Reticulomyxidae</taxon>
        <taxon>Reticulomyxa</taxon>
    </lineage>
</organism>
<keyword evidence="2" id="KW-1185">Reference proteome</keyword>
<reference evidence="1 2" key="1">
    <citation type="journal article" date="2013" name="Curr. Biol.">
        <title>The Genome of the Foraminiferan Reticulomyxa filosa.</title>
        <authorList>
            <person name="Glockner G."/>
            <person name="Hulsmann N."/>
            <person name="Schleicher M."/>
            <person name="Noegel A.A."/>
            <person name="Eichinger L."/>
            <person name="Gallinger C."/>
            <person name="Pawlowski J."/>
            <person name="Sierra R."/>
            <person name="Euteneuer U."/>
            <person name="Pillet L."/>
            <person name="Moustafa A."/>
            <person name="Platzer M."/>
            <person name="Groth M."/>
            <person name="Szafranski K."/>
            <person name="Schliwa M."/>
        </authorList>
    </citation>
    <scope>NUCLEOTIDE SEQUENCE [LARGE SCALE GENOMIC DNA]</scope>
</reference>
<name>X6LK27_RETFI</name>
<evidence type="ECO:0000313" key="2">
    <source>
        <dbReference type="Proteomes" id="UP000023152"/>
    </source>
</evidence>
<comment type="caution">
    <text evidence="1">The sequence shown here is derived from an EMBL/GenBank/DDBJ whole genome shotgun (WGS) entry which is preliminary data.</text>
</comment>
<protein>
    <submittedName>
        <fullName evidence="1">Uncharacterized protein</fullName>
    </submittedName>
</protein>
<accession>X6LK27</accession>
<dbReference type="Proteomes" id="UP000023152">
    <property type="component" value="Unassembled WGS sequence"/>
</dbReference>
<dbReference type="EMBL" id="ASPP01038157">
    <property type="protein sequence ID" value="ETO01487.1"/>
    <property type="molecule type" value="Genomic_DNA"/>
</dbReference>
<sequence>MSIIFIRIHIYVLIIKNVPTIANESKKQLFYIPLRKSLSRRRMDRRLIPLSLDKDIVDGPLERTLLLDNETKTFTFYHVDESPLLSINRYKSEVRNCAKMLLHPYIPEDILADQVLVHDQKNPSVAARLCKGFEVVTGLDNTRKGLLLGKFCLDEPLKLQRKLLK</sequence>
<dbReference type="InterPro" id="IPR038438">
    <property type="entry name" value="PepN_Ig-like_sf"/>
</dbReference>
<feature type="non-terminal residue" evidence="1">
    <location>
        <position position="165"/>
    </location>
</feature>
<proteinExistence type="predicted"/>
<evidence type="ECO:0000313" key="1">
    <source>
        <dbReference type="EMBL" id="ETO01487.1"/>
    </source>
</evidence>
<gene>
    <name evidence="1" type="ORF">RFI_35951</name>
</gene>